<proteinExistence type="predicted"/>
<dbReference type="Proteomes" id="UP000094526">
    <property type="component" value="Unassembled WGS sequence"/>
</dbReference>
<feature type="compositionally biased region" description="Basic and acidic residues" evidence="1">
    <location>
        <begin position="29"/>
        <end position="50"/>
    </location>
</feature>
<feature type="region of interest" description="Disordered" evidence="1">
    <location>
        <begin position="1"/>
        <end position="51"/>
    </location>
</feature>
<reference evidence="3" key="1">
    <citation type="submission" date="2015-07" db="EMBL/GenBank/DDBJ databases">
        <authorList>
            <person name="Teixeira M.M."/>
            <person name="Souza R.C."/>
            <person name="Almeida L.G."/>
            <person name="Vicente V.A."/>
            <person name="de Hoog S."/>
            <person name="Bocca A.L."/>
            <person name="de Almeida S.R."/>
            <person name="Vasconcelos A.T."/>
            <person name="Felipe M.S."/>
        </authorList>
    </citation>
    <scope>NUCLEOTIDE SEQUENCE [LARGE SCALE GENOMIC DNA]</scope>
    <source>
        <strain evidence="3">KSF</strain>
    </source>
</reference>
<accession>A0A1C1CTU1</accession>
<comment type="caution">
    <text evidence="2">The sequence shown here is derived from an EMBL/GenBank/DDBJ whole genome shotgun (WGS) entry which is preliminary data.</text>
</comment>
<sequence>MVHSYSSFPPKEGQPLLPATKKAIKKSKQKNDVAAKQHTERPEFSWREEPDSFDATSVKLRRKGATEQITDGDFFAGIANFCCLGHGYTE</sequence>
<dbReference type="AlphaFoldDB" id="A0A1C1CTU1"/>
<evidence type="ECO:0000313" key="2">
    <source>
        <dbReference type="EMBL" id="OCT51921.1"/>
    </source>
</evidence>
<dbReference type="EMBL" id="LGRB01000009">
    <property type="protein sequence ID" value="OCT51921.1"/>
    <property type="molecule type" value="Genomic_DNA"/>
</dbReference>
<name>A0A1C1CTU1_9EURO</name>
<gene>
    <name evidence="2" type="ORF">CLCR_09350</name>
</gene>
<dbReference type="VEuPathDB" id="FungiDB:CLCR_09350"/>
<evidence type="ECO:0000313" key="3">
    <source>
        <dbReference type="Proteomes" id="UP000094526"/>
    </source>
</evidence>
<evidence type="ECO:0000256" key="1">
    <source>
        <dbReference type="SAM" id="MobiDB-lite"/>
    </source>
</evidence>
<organism evidence="2 3">
    <name type="scientific">Cladophialophora carrionii</name>
    <dbReference type="NCBI Taxonomy" id="86049"/>
    <lineage>
        <taxon>Eukaryota</taxon>
        <taxon>Fungi</taxon>
        <taxon>Dikarya</taxon>
        <taxon>Ascomycota</taxon>
        <taxon>Pezizomycotina</taxon>
        <taxon>Eurotiomycetes</taxon>
        <taxon>Chaetothyriomycetidae</taxon>
        <taxon>Chaetothyriales</taxon>
        <taxon>Herpotrichiellaceae</taxon>
        <taxon>Cladophialophora</taxon>
    </lineage>
</organism>
<protein>
    <submittedName>
        <fullName evidence="2">Uncharacterized protein</fullName>
    </submittedName>
</protein>
<keyword evidence="3" id="KW-1185">Reference proteome</keyword>